<gene>
    <name evidence="3" type="ORF">DERYTH_LOCUS15487</name>
</gene>
<dbReference type="Pfam" id="PF08450">
    <property type="entry name" value="SGL"/>
    <property type="match status" value="1"/>
</dbReference>
<dbReference type="Proteomes" id="UP000789405">
    <property type="component" value="Unassembled WGS sequence"/>
</dbReference>
<evidence type="ECO:0000259" key="2">
    <source>
        <dbReference type="Pfam" id="PF08450"/>
    </source>
</evidence>
<dbReference type="PANTHER" id="PTHR47572:SF4">
    <property type="entry name" value="LACTONASE DRP35"/>
    <property type="match status" value="1"/>
</dbReference>
<keyword evidence="4" id="KW-1185">Reference proteome</keyword>
<evidence type="ECO:0000313" key="3">
    <source>
        <dbReference type="EMBL" id="CAG8735265.1"/>
    </source>
</evidence>
<dbReference type="EMBL" id="CAJVPY010012605">
    <property type="protein sequence ID" value="CAG8735265.1"/>
    <property type="molecule type" value="Genomic_DNA"/>
</dbReference>
<evidence type="ECO:0000313" key="4">
    <source>
        <dbReference type="Proteomes" id="UP000789405"/>
    </source>
</evidence>
<evidence type="ECO:0000256" key="1">
    <source>
        <dbReference type="ARBA" id="ARBA00022801"/>
    </source>
</evidence>
<sequence>SHLEKQSDKPFLTPQDTLFGPRIEGTSVDEQGNIFATNFRSETFAIGQIFPPQENFFFSNDNNSFFNGIKFLKLAEKEKISIKSAFLATDKKRSEITKVTLFQDNNVKQTTVCKDDSFVMPNDLTISYSSGRIYISGQNYTNNTQKGDGGLWLCEPDGQAKQLLSLGRTNGIELSPDEKFLYLSEAFNQNFVPISNKIWRFSVNATNGQISNQELFIDFAQLDSSQRVDIDGMRCDMEGNLWVTRNGGGKVLKFSVDKELLLELNTEQTIHPANIEFGGKNGTTLFIVGKCKDDENKGCVDVFENSRVKGANFWLNIQNKLVNVGFRI</sequence>
<organism evidence="3 4">
    <name type="scientific">Dentiscutata erythropus</name>
    <dbReference type="NCBI Taxonomy" id="1348616"/>
    <lineage>
        <taxon>Eukaryota</taxon>
        <taxon>Fungi</taxon>
        <taxon>Fungi incertae sedis</taxon>
        <taxon>Mucoromycota</taxon>
        <taxon>Glomeromycotina</taxon>
        <taxon>Glomeromycetes</taxon>
        <taxon>Diversisporales</taxon>
        <taxon>Gigasporaceae</taxon>
        <taxon>Dentiscutata</taxon>
    </lineage>
</organism>
<dbReference type="InterPro" id="IPR051262">
    <property type="entry name" value="SMP-30/CGR1_Lactonase"/>
</dbReference>
<reference evidence="3" key="1">
    <citation type="submission" date="2021-06" db="EMBL/GenBank/DDBJ databases">
        <authorList>
            <person name="Kallberg Y."/>
            <person name="Tangrot J."/>
            <person name="Rosling A."/>
        </authorList>
    </citation>
    <scope>NUCLEOTIDE SEQUENCE</scope>
    <source>
        <strain evidence="3">MA453B</strain>
    </source>
</reference>
<dbReference type="Gene3D" id="2.120.10.30">
    <property type="entry name" value="TolB, C-terminal domain"/>
    <property type="match status" value="1"/>
</dbReference>
<dbReference type="SUPFAM" id="SSF63829">
    <property type="entry name" value="Calcium-dependent phosphotriesterase"/>
    <property type="match status" value="1"/>
</dbReference>
<proteinExistence type="predicted"/>
<feature type="domain" description="SMP-30/Gluconolactonase/LRE-like region" evidence="2">
    <location>
        <begin position="108"/>
        <end position="288"/>
    </location>
</feature>
<dbReference type="GO" id="GO:0016787">
    <property type="term" value="F:hydrolase activity"/>
    <property type="evidence" value="ECO:0007669"/>
    <property type="project" value="UniProtKB-KW"/>
</dbReference>
<keyword evidence="1" id="KW-0378">Hydrolase</keyword>
<accession>A0A9N9IH04</accession>
<dbReference type="AlphaFoldDB" id="A0A9N9IH04"/>
<name>A0A9N9IH04_9GLOM</name>
<feature type="non-terminal residue" evidence="3">
    <location>
        <position position="328"/>
    </location>
</feature>
<dbReference type="PANTHER" id="PTHR47572">
    <property type="entry name" value="LIPOPROTEIN-RELATED"/>
    <property type="match status" value="1"/>
</dbReference>
<comment type="caution">
    <text evidence="3">The sequence shown here is derived from an EMBL/GenBank/DDBJ whole genome shotgun (WGS) entry which is preliminary data.</text>
</comment>
<protein>
    <submittedName>
        <fullName evidence="3">28035_t:CDS:1</fullName>
    </submittedName>
</protein>
<dbReference type="InterPro" id="IPR011042">
    <property type="entry name" value="6-blade_b-propeller_TolB-like"/>
</dbReference>
<dbReference type="InterPro" id="IPR013658">
    <property type="entry name" value="SGL"/>
</dbReference>
<dbReference type="OrthoDB" id="423498at2759"/>